<keyword evidence="13" id="KW-1185">Reference proteome</keyword>
<keyword evidence="9" id="KW-0325">Glycoprotein</keyword>
<evidence type="ECO:0000256" key="8">
    <source>
        <dbReference type="ARBA" id="ARBA00023136"/>
    </source>
</evidence>
<evidence type="ECO:0000256" key="10">
    <source>
        <dbReference type="SAM" id="SignalP"/>
    </source>
</evidence>
<keyword evidence="5 10" id="KW-0732">Signal</keyword>
<keyword evidence="7" id="KW-1133">Transmembrane helix</keyword>
<evidence type="ECO:0000256" key="3">
    <source>
        <dbReference type="ARBA" id="ARBA00015303"/>
    </source>
</evidence>
<comment type="subcellular location">
    <subcellularLocation>
        <location evidence="1">Membrane</location>
        <topology evidence="1">Single-pass type I membrane protein</topology>
    </subcellularLocation>
</comment>
<evidence type="ECO:0000256" key="6">
    <source>
        <dbReference type="ARBA" id="ARBA00022976"/>
    </source>
</evidence>
<proteinExistence type="inferred from homology"/>
<evidence type="ECO:0000256" key="1">
    <source>
        <dbReference type="ARBA" id="ARBA00004479"/>
    </source>
</evidence>
<feature type="domain" description="Nicastrin small lobe" evidence="11">
    <location>
        <begin position="34"/>
        <end position="165"/>
    </location>
</feature>
<dbReference type="InterPro" id="IPR041084">
    <property type="entry name" value="Ncstrn_small"/>
</dbReference>
<organism evidence="12 13">
    <name type="scientific">Bonamia ostreae</name>
    <dbReference type="NCBI Taxonomy" id="126728"/>
    <lineage>
        <taxon>Eukaryota</taxon>
        <taxon>Sar</taxon>
        <taxon>Rhizaria</taxon>
        <taxon>Endomyxa</taxon>
        <taxon>Ascetosporea</taxon>
        <taxon>Haplosporida</taxon>
        <taxon>Bonamia</taxon>
    </lineage>
</organism>
<evidence type="ECO:0000259" key="11">
    <source>
        <dbReference type="Pfam" id="PF18266"/>
    </source>
</evidence>
<keyword evidence="4" id="KW-0812">Transmembrane</keyword>
<evidence type="ECO:0000256" key="2">
    <source>
        <dbReference type="ARBA" id="ARBA00007717"/>
    </source>
</evidence>
<feature type="chain" id="PRO_5046357137" description="Nicastrin" evidence="10">
    <location>
        <begin position="18"/>
        <end position="255"/>
    </location>
</feature>
<evidence type="ECO:0000256" key="5">
    <source>
        <dbReference type="ARBA" id="ARBA00022729"/>
    </source>
</evidence>
<dbReference type="EMBL" id="JBDODL010000930">
    <property type="protein sequence ID" value="MES1920886.1"/>
    <property type="molecule type" value="Genomic_DNA"/>
</dbReference>
<comment type="similarity">
    <text evidence="2">Belongs to the nicastrin family.</text>
</comment>
<sequence length="255" mass="28929">MNFVWLIFNFVMKFTHSKHFSREDMYTTLGADYCIRHLTRDSKYGCASSWKGESGRMVTKEDLDNKNYHENLILLISADLFTKETIDLLISKHRIKGIVVNKNKEPESSSHERQKPFISSKPNGVDDFVWNEKGDGLIYDDFNIPVAFLSSGRYKNFENTKSYLKMKSEMFGKQNSQNCIEKMTCSPVGGFSPWSLYGGAKIKTTKFLILSAGLNSNDFFSYRNQGASTSVSGLAALLSIAITIKESKVFEPKIL</sequence>
<dbReference type="PANTHER" id="PTHR21092:SF0">
    <property type="entry name" value="NICASTRIN"/>
    <property type="match status" value="1"/>
</dbReference>
<protein>
    <recommendedName>
        <fullName evidence="3">Nicastrin</fullName>
    </recommendedName>
</protein>
<keyword evidence="6" id="KW-0914">Notch signaling pathway</keyword>
<name>A0ABV2AML0_9EUKA</name>
<comment type="caution">
    <text evidence="12">The sequence shown here is derived from an EMBL/GenBank/DDBJ whole genome shotgun (WGS) entry which is preliminary data.</text>
</comment>
<gene>
    <name evidence="12" type="ORF">MHBO_002503</name>
</gene>
<dbReference type="InterPro" id="IPR008710">
    <property type="entry name" value="Nicastrin"/>
</dbReference>
<dbReference type="Pfam" id="PF18266">
    <property type="entry name" value="Ncstrn_small"/>
    <property type="match status" value="1"/>
</dbReference>
<dbReference type="Proteomes" id="UP001439008">
    <property type="component" value="Unassembled WGS sequence"/>
</dbReference>
<evidence type="ECO:0000313" key="12">
    <source>
        <dbReference type="EMBL" id="MES1920886.1"/>
    </source>
</evidence>
<feature type="signal peptide" evidence="10">
    <location>
        <begin position="1"/>
        <end position="17"/>
    </location>
</feature>
<keyword evidence="8" id="KW-0472">Membrane</keyword>
<reference evidence="12 13" key="1">
    <citation type="journal article" date="2024" name="BMC Biol.">
        <title>Comparative genomics of Ascetosporea gives new insight into the evolutionary basis for animal parasitism in Rhizaria.</title>
        <authorList>
            <person name="Hiltunen Thoren M."/>
            <person name="Onut-Brannstrom I."/>
            <person name="Alfjorden A."/>
            <person name="Peckova H."/>
            <person name="Swords F."/>
            <person name="Hooper C."/>
            <person name="Holzer A.S."/>
            <person name="Bass D."/>
            <person name="Burki F."/>
        </authorList>
    </citation>
    <scope>NUCLEOTIDE SEQUENCE [LARGE SCALE GENOMIC DNA]</scope>
    <source>
        <strain evidence="12">20-A016</strain>
    </source>
</reference>
<accession>A0ABV2AML0</accession>
<evidence type="ECO:0000256" key="9">
    <source>
        <dbReference type="ARBA" id="ARBA00023180"/>
    </source>
</evidence>
<evidence type="ECO:0000256" key="4">
    <source>
        <dbReference type="ARBA" id="ARBA00022692"/>
    </source>
</evidence>
<evidence type="ECO:0000313" key="13">
    <source>
        <dbReference type="Proteomes" id="UP001439008"/>
    </source>
</evidence>
<evidence type="ECO:0000256" key="7">
    <source>
        <dbReference type="ARBA" id="ARBA00022989"/>
    </source>
</evidence>
<dbReference type="PANTHER" id="PTHR21092">
    <property type="entry name" value="NICASTRIN"/>
    <property type="match status" value="1"/>
</dbReference>